<keyword evidence="7 12" id="KW-0378">Hydrolase</keyword>
<dbReference type="GO" id="GO:0071590">
    <property type="term" value="P:nicotinamide riboside biosynthetic process"/>
    <property type="evidence" value="ECO:0007669"/>
    <property type="project" value="TreeGrafter"/>
</dbReference>
<evidence type="ECO:0000256" key="6">
    <source>
        <dbReference type="ARBA" id="ARBA00022741"/>
    </source>
</evidence>
<evidence type="ECO:0000256" key="7">
    <source>
        <dbReference type="ARBA" id="ARBA00022801"/>
    </source>
</evidence>
<dbReference type="EC" id="3.1.3.-" evidence="12"/>
<dbReference type="GO" id="GO:0005524">
    <property type="term" value="F:ATP binding"/>
    <property type="evidence" value="ECO:0007669"/>
    <property type="project" value="UniProtKB-KW"/>
</dbReference>
<reference evidence="13" key="1">
    <citation type="submission" date="2014-02" db="EMBL/GenBank/DDBJ databases">
        <authorList>
            <person name="Genoscope - CEA"/>
        </authorList>
    </citation>
    <scope>NUCLEOTIDE SEQUENCE</scope>
    <source>
        <strain evidence="13">LS3</strain>
    </source>
</reference>
<proteinExistence type="inferred from homology"/>
<dbReference type="InterPro" id="IPR009453">
    <property type="entry name" value="ISN1"/>
</dbReference>
<comment type="similarity">
    <text evidence="2 12">Belongs to the ISN1 family.</text>
</comment>
<comment type="cofactor">
    <cofactor evidence="1 12">
        <name>Mg(2+)</name>
        <dbReference type="ChEBI" id="CHEBI:18420"/>
    </cofactor>
</comment>
<evidence type="ECO:0000256" key="8">
    <source>
        <dbReference type="ARBA" id="ARBA00022840"/>
    </source>
</evidence>
<dbReference type="AlphaFoldDB" id="A0A060TFD2"/>
<dbReference type="GO" id="GO:0009117">
    <property type="term" value="P:nucleotide metabolic process"/>
    <property type="evidence" value="ECO:0007669"/>
    <property type="project" value="UniProtKB-KW"/>
</dbReference>
<evidence type="ECO:0000256" key="12">
    <source>
        <dbReference type="PIRNR" id="PIRNR028836"/>
    </source>
</evidence>
<name>A0A060TFD2_BLAAD</name>
<keyword evidence="6" id="KW-0547">Nucleotide-binding</keyword>
<dbReference type="GO" id="GO:0008253">
    <property type="term" value="F:5'-nucleotidase activity"/>
    <property type="evidence" value="ECO:0007669"/>
    <property type="project" value="InterPro"/>
</dbReference>
<dbReference type="PANTHER" id="PTHR28213:SF1">
    <property type="entry name" value="IMP-SPECIFIC 5'-NUCLEOTIDASE 1"/>
    <property type="match status" value="1"/>
</dbReference>
<accession>A0A060TFD2</accession>
<evidence type="ECO:0000256" key="10">
    <source>
        <dbReference type="ARBA" id="ARBA00023080"/>
    </source>
</evidence>
<evidence type="ECO:0000256" key="11">
    <source>
        <dbReference type="ARBA" id="ARBA00047413"/>
    </source>
</evidence>
<keyword evidence="10 12" id="KW-0546">Nucleotide metabolism</keyword>
<keyword evidence="8" id="KW-0067">ATP-binding</keyword>
<dbReference type="GO" id="GO:0071592">
    <property type="term" value="P:nicotinic acid riboside biosynthetic process"/>
    <property type="evidence" value="ECO:0007669"/>
    <property type="project" value="TreeGrafter"/>
</dbReference>
<dbReference type="Pfam" id="PF06437">
    <property type="entry name" value="ISN1"/>
    <property type="match status" value="1"/>
</dbReference>
<evidence type="ECO:0000256" key="5">
    <source>
        <dbReference type="ARBA" id="ARBA00022723"/>
    </source>
</evidence>
<evidence type="ECO:0000256" key="9">
    <source>
        <dbReference type="ARBA" id="ARBA00022842"/>
    </source>
</evidence>
<evidence type="ECO:0000256" key="3">
    <source>
        <dbReference type="ARBA" id="ARBA00011881"/>
    </source>
</evidence>
<dbReference type="PhylomeDB" id="A0A060TFD2"/>
<keyword evidence="5" id="KW-0479">Metal-binding</keyword>
<dbReference type="GO" id="GO:0006190">
    <property type="term" value="P:inosine salvage"/>
    <property type="evidence" value="ECO:0007669"/>
    <property type="project" value="InterPro"/>
</dbReference>
<dbReference type="InterPro" id="IPR036412">
    <property type="entry name" value="HAD-like_sf"/>
</dbReference>
<dbReference type="GO" id="GO:0000287">
    <property type="term" value="F:magnesium ion binding"/>
    <property type="evidence" value="ECO:0007669"/>
    <property type="project" value="InterPro"/>
</dbReference>
<comment type="catalytic activity">
    <reaction evidence="11">
        <text>IMP + H2O = inosine + phosphate</text>
        <dbReference type="Rhea" id="RHEA:27718"/>
        <dbReference type="ChEBI" id="CHEBI:15377"/>
        <dbReference type="ChEBI" id="CHEBI:17596"/>
        <dbReference type="ChEBI" id="CHEBI:43474"/>
        <dbReference type="ChEBI" id="CHEBI:58053"/>
        <dbReference type="EC" id="3.1.3.99"/>
    </reaction>
</comment>
<evidence type="ECO:0000256" key="1">
    <source>
        <dbReference type="ARBA" id="ARBA00001946"/>
    </source>
</evidence>
<comment type="subunit">
    <text evidence="3 12">Homotetramer.</text>
</comment>
<evidence type="ECO:0000313" key="13">
    <source>
        <dbReference type="EMBL" id="CDP37572.1"/>
    </source>
</evidence>
<dbReference type="PANTHER" id="PTHR28213">
    <property type="entry name" value="IMP-SPECIFIC 5'-NUCLEOTIDASE 1"/>
    <property type="match status" value="1"/>
</dbReference>
<protein>
    <recommendedName>
        <fullName evidence="4 12">IMP-specific 5'-nucleotidase 1</fullName>
        <ecNumber evidence="12">3.1.3.-</ecNumber>
    </recommendedName>
</protein>
<dbReference type="PIRSF" id="PIRSF028836">
    <property type="entry name" value="ISN1"/>
    <property type="match status" value="1"/>
</dbReference>
<gene>
    <name evidence="13" type="ORF">GNLVRS02_ARAD1D14520g</name>
</gene>
<evidence type="ECO:0000256" key="2">
    <source>
        <dbReference type="ARBA" id="ARBA00005307"/>
    </source>
</evidence>
<dbReference type="SUPFAM" id="SSF56784">
    <property type="entry name" value="HAD-like"/>
    <property type="match status" value="1"/>
</dbReference>
<comment type="function">
    <text evidence="12">IMP-specific 5'-nucleotidase involved in IMP (inositol monophosphate) degradation.</text>
</comment>
<evidence type="ECO:0000256" key="4">
    <source>
        <dbReference type="ARBA" id="ARBA00015544"/>
    </source>
</evidence>
<dbReference type="EMBL" id="HG937694">
    <property type="protein sequence ID" value="CDP37572.1"/>
    <property type="molecule type" value="Genomic_DNA"/>
</dbReference>
<keyword evidence="9 12" id="KW-0460">Magnesium</keyword>
<reference evidence="13" key="2">
    <citation type="submission" date="2014-06" db="EMBL/GenBank/DDBJ databases">
        <title>The complete genome of Blastobotrys (Arxula) adeninivorans LS3 - a yeast of biotechnological interest.</title>
        <authorList>
            <person name="Kunze G."/>
            <person name="Gaillardin C."/>
            <person name="Czernicka M."/>
            <person name="Durrens P."/>
            <person name="Martin T."/>
            <person name="Boer E."/>
            <person name="Gabaldon T."/>
            <person name="Cruz J."/>
            <person name="Talla E."/>
            <person name="Marck C."/>
            <person name="Goffeau A."/>
            <person name="Barbe V."/>
            <person name="Baret P."/>
            <person name="Baronian K."/>
            <person name="Beier S."/>
            <person name="Bleykasten C."/>
            <person name="Bode R."/>
            <person name="Casaregola S."/>
            <person name="Despons L."/>
            <person name="Fairhead C."/>
            <person name="Giersberg M."/>
            <person name="Gierski P."/>
            <person name="Hahnel U."/>
            <person name="Hartmann A."/>
            <person name="Jankowska D."/>
            <person name="Jubin C."/>
            <person name="Jung P."/>
            <person name="Lafontaine I."/>
            <person name="Leh-Louis V."/>
            <person name="Lemaire M."/>
            <person name="Marcet-Houben M."/>
            <person name="Mascher M."/>
            <person name="Morel G."/>
            <person name="Richard G.-F."/>
            <person name="Riechen J."/>
            <person name="Sacerdot C."/>
            <person name="Sarkar A."/>
            <person name="Savel G."/>
            <person name="Schacherer J."/>
            <person name="Sherman D."/>
            <person name="Straub M.-L."/>
            <person name="Stein N."/>
            <person name="Thierry A."/>
            <person name="Trautwein-Schult A."/>
            <person name="Westhof E."/>
            <person name="Worch S."/>
            <person name="Dujon B."/>
            <person name="Souciet J.-L."/>
            <person name="Wincker P."/>
            <person name="Scholz U."/>
            <person name="Neuveglise N."/>
        </authorList>
    </citation>
    <scope>NUCLEOTIDE SEQUENCE</scope>
    <source>
        <strain evidence="13">LS3</strain>
    </source>
</reference>
<sequence>MTTRYRVEYALKSHRRDEFIEWIKGLLVSPFVLHAGAIFNRVGDDSKSIAECRRRYAEIFYDVEKLIENQFYYQKLGTPEKGRLVQLVPTIGVFFTKLPLERAFYVQDEVRSISQRRLVAPSFNDIRLILNTAQVMVLGGGHTPVKLVTFDGDVTLYDDGMSLEAGSPVIPRLLDLLRRNIYVGIVTAAGYSEKSGEKYLGRLQGITEAVVQSPDLTDEQKSNLFIMGGESNYLFRINNKDGSLDWIEPEEWILPEMAQVTEDDIKKVLDMAQGVLTTLKDKMNLPAQVIRKYRGVGLVPLPGRKLWREALEEVVLHAQRRIELSEVARRVPFCAFNGGNDVWVDIGDKRWGVLSLQRYLGGIGGHQTLHVGDQFASIGANDFKARLAGCTVWIASPTETVEIVDELIKYMDEAAIYND</sequence>
<organism evidence="13">
    <name type="scientific">Blastobotrys adeninivorans</name>
    <name type="common">Yeast</name>
    <name type="synonym">Arxula adeninivorans</name>
    <dbReference type="NCBI Taxonomy" id="409370"/>
    <lineage>
        <taxon>Eukaryota</taxon>
        <taxon>Fungi</taxon>
        <taxon>Dikarya</taxon>
        <taxon>Ascomycota</taxon>
        <taxon>Saccharomycotina</taxon>
        <taxon>Dipodascomycetes</taxon>
        <taxon>Dipodascales</taxon>
        <taxon>Trichomonascaceae</taxon>
        <taxon>Blastobotrys</taxon>
    </lineage>
</organism>